<feature type="domain" description="WCX" evidence="2">
    <location>
        <begin position="302"/>
        <end position="375"/>
    </location>
</feature>
<dbReference type="InterPro" id="IPR057727">
    <property type="entry name" value="WCX_dom"/>
</dbReference>
<dbReference type="PROSITE" id="PS52050">
    <property type="entry name" value="WYL"/>
    <property type="match status" value="1"/>
</dbReference>
<dbReference type="STRING" id="1406858.GCA_000710895_04786"/>
<reference evidence="3 4" key="1">
    <citation type="submission" date="2018-06" db="EMBL/GenBank/DDBJ databases">
        <authorList>
            <consortium name="Pathogen Informatics"/>
            <person name="Doyle S."/>
        </authorList>
    </citation>
    <scope>NUCLEOTIDE SEQUENCE [LARGE SCALE GENOMIC DNA]</scope>
    <source>
        <strain evidence="3 4">NCTC1934</strain>
    </source>
</reference>
<keyword evidence="3" id="KW-0647">Proteasome</keyword>
<dbReference type="Pfam" id="PF13280">
    <property type="entry name" value="WYL"/>
    <property type="match status" value="1"/>
</dbReference>
<dbReference type="PANTHER" id="PTHR34580:SF3">
    <property type="entry name" value="PROTEIN PAFB"/>
    <property type="match status" value="1"/>
</dbReference>
<dbReference type="Proteomes" id="UP000255467">
    <property type="component" value="Unassembled WGS sequence"/>
</dbReference>
<feature type="domain" description="WYL" evidence="1">
    <location>
        <begin position="203"/>
        <end position="266"/>
    </location>
</feature>
<dbReference type="PANTHER" id="PTHR34580">
    <property type="match status" value="1"/>
</dbReference>
<keyword evidence="4" id="KW-1185">Reference proteome</keyword>
<evidence type="ECO:0000313" key="4">
    <source>
        <dbReference type="Proteomes" id="UP000255467"/>
    </source>
</evidence>
<dbReference type="InterPro" id="IPR026881">
    <property type="entry name" value="WYL_dom"/>
</dbReference>
<dbReference type="GO" id="GO:0000502">
    <property type="term" value="C:proteasome complex"/>
    <property type="evidence" value="ECO:0007669"/>
    <property type="project" value="UniProtKB-KW"/>
</dbReference>
<evidence type="ECO:0000259" key="2">
    <source>
        <dbReference type="Pfam" id="PF25583"/>
    </source>
</evidence>
<name>A0A379JK61_9NOCA</name>
<gene>
    <name evidence="3" type="primary">pafB_5</name>
    <name evidence="3" type="ORF">NCTC1934_06113</name>
</gene>
<protein>
    <submittedName>
        <fullName evidence="3">Proteasome accessory factor B</fullName>
    </submittedName>
</protein>
<dbReference type="InterPro" id="IPR051534">
    <property type="entry name" value="CBASS_pafABC_assoc_protein"/>
</dbReference>
<dbReference type="AlphaFoldDB" id="A0A379JK61"/>
<dbReference type="Pfam" id="PF25583">
    <property type="entry name" value="WCX"/>
    <property type="match status" value="1"/>
</dbReference>
<organism evidence="3 4">
    <name type="scientific">Nocardia otitidiscaviarum</name>
    <dbReference type="NCBI Taxonomy" id="1823"/>
    <lineage>
        <taxon>Bacteria</taxon>
        <taxon>Bacillati</taxon>
        <taxon>Actinomycetota</taxon>
        <taxon>Actinomycetes</taxon>
        <taxon>Mycobacteriales</taxon>
        <taxon>Nocardiaceae</taxon>
        <taxon>Nocardia</taxon>
    </lineage>
</organism>
<evidence type="ECO:0000313" key="3">
    <source>
        <dbReference type="EMBL" id="SUD48776.1"/>
    </source>
</evidence>
<sequence length="383" mass="42215">MRRGGAIPRGRAGAAQRRWARLAAARCRGRGHARDGTDRVVRHRLGAHTTLYRVAISKVERLMNLVIALLSTRQFLTAERIRESVAGYEESASDEAFSRMFERDKNELRDLGIPLEIGPVSRFSSVEGYRINRDAYELPDIDLTREEAAAVAVAVQLWESPELATAVEGALLKLRAAGVHVEPENGVASVPAVPARTRGAEPVLGRLLAAIDAGQAVRFPHRTSGDEYIERDVLPWGVVTQHGRWYLVGHDNARDDVRTFRISRIGERVTPYGPVNAVHKPENVDLREIVTRVTSQAPITGSATVWVAKGRGQEIRRLGATMEEREIGGRPGSVVEVPVRSRDWLARLLTGLGPDALVLAPEELRDTVIGRLRSVLEQTEVTA</sequence>
<accession>A0A379JK61</accession>
<evidence type="ECO:0000259" key="1">
    <source>
        <dbReference type="Pfam" id="PF13280"/>
    </source>
</evidence>
<proteinExistence type="predicted"/>
<dbReference type="EMBL" id="UGRY01000005">
    <property type="protein sequence ID" value="SUD48776.1"/>
    <property type="molecule type" value="Genomic_DNA"/>
</dbReference>